<dbReference type="PANTHER" id="PTHR23513">
    <property type="entry name" value="INTEGRAL MEMBRANE EFFLUX PROTEIN-RELATED"/>
    <property type="match status" value="1"/>
</dbReference>
<evidence type="ECO:0000256" key="2">
    <source>
        <dbReference type="ARBA" id="ARBA00022475"/>
    </source>
</evidence>
<gene>
    <name evidence="7" type="ORF">KKI46_07315</name>
</gene>
<name>A0ABX8GE14_EXIAC</name>
<dbReference type="GeneID" id="88811477"/>
<dbReference type="Pfam" id="PF07690">
    <property type="entry name" value="MFS_1"/>
    <property type="match status" value="1"/>
</dbReference>
<dbReference type="InterPro" id="IPR036259">
    <property type="entry name" value="MFS_trans_sf"/>
</dbReference>
<comment type="subcellular location">
    <subcellularLocation>
        <location evidence="1">Cell membrane</location>
        <topology evidence="1">Multi-pass membrane protein</topology>
    </subcellularLocation>
</comment>
<feature type="transmembrane region" description="Helical" evidence="6">
    <location>
        <begin position="250"/>
        <end position="267"/>
    </location>
</feature>
<feature type="transmembrane region" description="Helical" evidence="6">
    <location>
        <begin position="303"/>
        <end position="323"/>
    </location>
</feature>
<feature type="transmembrane region" description="Helical" evidence="6">
    <location>
        <begin position="36"/>
        <end position="57"/>
    </location>
</feature>
<feature type="transmembrane region" description="Helical" evidence="6">
    <location>
        <begin position="134"/>
        <end position="158"/>
    </location>
</feature>
<keyword evidence="5 6" id="KW-0472">Membrane</keyword>
<evidence type="ECO:0000313" key="7">
    <source>
        <dbReference type="EMBL" id="QWB31443.1"/>
    </source>
</evidence>
<dbReference type="SUPFAM" id="SSF103473">
    <property type="entry name" value="MFS general substrate transporter"/>
    <property type="match status" value="1"/>
</dbReference>
<feature type="transmembrane region" description="Helical" evidence="6">
    <location>
        <begin position="164"/>
        <end position="182"/>
    </location>
</feature>
<protein>
    <submittedName>
        <fullName evidence="7">MFS transporter</fullName>
    </submittedName>
</protein>
<dbReference type="Proteomes" id="UP000679498">
    <property type="component" value="Chromosome"/>
</dbReference>
<evidence type="ECO:0000256" key="4">
    <source>
        <dbReference type="ARBA" id="ARBA00022989"/>
    </source>
</evidence>
<keyword evidence="8" id="KW-1185">Reference proteome</keyword>
<dbReference type="RefSeq" id="WP_069940531.1">
    <property type="nucleotide sequence ID" value="NZ_CP075897.1"/>
</dbReference>
<feature type="transmembrane region" description="Helical" evidence="6">
    <location>
        <begin position="368"/>
        <end position="386"/>
    </location>
</feature>
<proteinExistence type="predicted"/>
<dbReference type="InterPro" id="IPR011701">
    <property type="entry name" value="MFS"/>
</dbReference>
<feature type="transmembrane region" description="Helical" evidence="6">
    <location>
        <begin position="279"/>
        <end position="297"/>
    </location>
</feature>
<feature type="transmembrane region" description="Helical" evidence="6">
    <location>
        <begin position="219"/>
        <end position="244"/>
    </location>
</feature>
<dbReference type="CDD" id="cd06173">
    <property type="entry name" value="MFS_MefA_like"/>
    <property type="match status" value="1"/>
</dbReference>
<evidence type="ECO:0000313" key="8">
    <source>
        <dbReference type="Proteomes" id="UP000679498"/>
    </source>
</evidence>
<feature type="transmembrane region" description="Helical" evidence="6">
    <location>
        <begin position="335"/>
        <end position="356"/>
    </location>
</feature>
<keyword evidence="4 6" id="KW-1133">Transmembrane helix</keyword>
<keyword evidence="3 6" id="KW-0812">Transmembrane</keyword>
<keyword evidence="2" id="KW-1003">Cell membrane</keyword>
<accession>A0ABX8GE14</accession>
<evidence type="ECO:0000256" key="6">
    <source>
        <dbReference type="SAM" id="Phobius"/>
    </source>
</evidence>
<sequence>MNKQLVMLLLGRILMNISDSFYMIAIVWFVKTTTNSPFLVGLTSTIAVLPVTLQFLYGPIIDRYSKKKILFFSGIGQAVLVGIITLLYFNEALWIPLLFVILFLALTLAEISYPTENTLIERLASKDQLTKVNSVFAFSYQTLDLIADALAGIVILFVGVGIVFAANSIVLLGIGFLFLLILKVPSSKKEQPISLRNFWQQYKRDFNEGFYVVKQQKKLLTIIYGIIGMNFLATMGLAVLPIISETSAEYGFWLAAISLGTMIGTLISSRLETFALNRVMPIAALLSGLFWIGAFLVNDAGVLPIVLFGIAWIGIGVNSIYLYTLIQVNLPSDYLGTGLSFLSSLLGSLSPLGYFAGGIFGEWSSSTAILLISSIGYFGFAGYFLIHPTLRALTIPVNTKFEKTAEERIKVNQHL</sequence>
<dbReference type="PANTHER" id="PTHR23513:SF6">
    <property type="entry name" value="MAJOR FACILITATOR SUPERFAMILY ASSOCIATED DOMAIN-CONTAINING PROTEIN"/>
    <property type="match status" value="1"/>
</dbReference>
<dbReference type="EMBL" id="CP075897">
    <property type="protein sequence ID" value="QWB31443.1"/>
    <property type="molecule type" value="Genomic_DNA"/>
</dbReference>
<evidence type="ECO:0000256" key="3">
    <source>
        <dbReference type="ARBA" id="ARBA00022692"/>
    </source>
</evidence>
<evidence type="ECO:0000256" key="1">
    <source>
        <dbReference type="ARBA" id="ARBA00004651"/>
    </source>
</evidence>
<feature type="transmembrane region" description="Helical" evidence="6">
    <location>
        <begin position="7"/>
        <end position="30"/>
    </location>
</feature>
<organism evidence="7 8">
    <name type="scientific">Exiguobacterium acetylicum</name>
    <name type="common">Brevibacterium acetylicum</name>
    <dbReference type="NCBI Taxonomy" id="41170"/>
    <lineage>
        <taxon>Bacteria</taxon>
        <taxon>Bacillati</taxon>
        <taxon>Bacillota</taxon>
        <taxon>Bacilli</taxon>
        <taxon>Bacillales</taxon>
        <taxon>Bacillales Family XII. Incertae Sedis</taxon>
        <taxon>Exiguobacterium</taxon>
    </lineage>
</organism>
<reference evidence="7 8" key="1">
    <citation type="submission" date="2021-05" db="EMBL/GenBank/DDBJ databases">
        <title>Biocontrol using Exiguobacterium acetylicum SI17 against litchi downy blight caused by Peronophythora litchii.</title>
        <authorList>
            <person name="Zheng L."/>
        </authorList>
    </citation>
    <scope>NUCLEOTIDE SEQUENCE [LARGE SCALE GENOMIC DNA]</scope>
    <source>
        <strain evidence="7 8">SI17</strain>
    </source>
</reference>
<evidence type="ECO:0000256" key="5">
    <source>
        <dbReference type="ARBA" id="ARBA00023136"/>
    </source>
</evidence>
<feature type="transmembrane region" description="Helical" evidence="6">
    <location>
        <begin position="94"/>
        <end position="113"/>
    </location>
</feature>
<feature type="transmembrane region" description="Helical" evidence="6">
    <location>
        <begin position="69"/>
        <end position="88"/>
    </location>
</feature>
<dbReference type="Gene3D" id="1.20.1250.20">
    <property type="entry name" value="MFS general substrate transporter like domains"/>
    <property type="match status" value="1"/>
</dbReference>